<dbReference type="InterPro" id="IPR001128">
    <property type="entry name" value="Cyt_P450"/>
</dbReference>
<protein>
    <submittedName>
        <fullName evidence="1">Benzoate 4-monooxygenase cytochrome P450</fullName>
    </submittedName>
</protein>
<dbReference type="OrthoDB" id="3945418at2759"/>
<dbReference type="Pfam" id="PF00067">
    <property type="entry name" value="p450"/>
    <property type="match status" value="1"/>
</dbReference>
<comment type="caution">
    <text evidence="1">The sequence shown here is derived from an EMBL/GenBank/DDBJ whole genome shotgun (WGS) entry which is preliminary data.</text>
</comment>
<accession>A0A9W9LIT7</accession>
<proteinExistence type="predicted"/>
<dbReference type="GeneID" id="81429807"/>
<sequence>MPNALIRGVSGTDAPSQVMAITMYHVLNNARIYDQLQDELQIALPGESVDASWSDLEHLPYLGSASSTEK</sequence>
<dbReference type="GO" id="GO:0016705">
    <property type="term" value="F:oxidoreductase activity, acting on paired donors, with incorporation or reduction of molecular oxygen"/>
    <property type="evidence" value="ECO:0007669"/>
    <property type="project" value="InterPro"/>
</dbReference>
<dbReference type="GO" id="GO:0043386">
    <property type="term" value="P:mycotoxin biosynthetic process"/>
    <property type="evidence" value="ECO:0007669"/>
    <property type="project" value="UniProtKB-ARBA"/>
</dbReference>
<dbReference type="Gene3D" id="1.10.630.10">
    <property type="entry name" value="Cytochrome P450"/>
    <property type="match status" value="1"/>
</dbReference>
<dbReference type="SUPFAM" id="SSF48264">
    <property type="entry name" value="Cytochrome P450"/>
    <property type="match status" value="1"/>
</dbReference>
<gene>
    <name evidence="1" type="ORF">N7482_008507</name>
</gene>
<dbReference type="RefSeq" id="XP_056540396.1">
    <property type="nucleotide sequence ID" value="XM_056690631.1"/>
</dbReference>
<dbReference type="GO" id="GO:0005506">
    <property type="term" value="F:iron ion binding"/>
    <property type="evidence" value="ECO:0007669"/>
    <property type="project" value="InterPro"/>
</dbReference>
<dbReference type="InterPro" id="IPR036396">
    <property type="entry name" value="Cyt_P450_sf"/>
</dbReference>
<dbReference type="GO" id="GO:0004497">
    <property type="term" value="F:monooxygenase activity"/>
    <property type="evidence" value="ECO:0007669"/>
    <property type="project" value="InterPro"/>
</dbReference>
<dbReference type="GO" id="GO:0020037">
    <property type="term" value="F:heme binding"/>
    <property type="evidence" value="ECO:0007669"/>
    <property type="project" value="InterPro"/>
</dbReference>
<reference evidence="1" key="1">
    <citation type="submission" date="2022-11" db="EMBL/GenBank/DDBJ databases">
        <authorList>
            <person name="Petersen C."/>
        </authorList>
    </citation>
    <scope>NUCLEOTIDE SEQUENCE</scope>
    <source>
        <strain evidence="1">IBT 26290</strain>
    </source>
</reference>
<dbReference type="Proteomes" id="UP001149163">
    <property type="component" value="Unassembled WGS sequence"/>
</dbReference>
<keyword evidence="2" id="KW-1185">Reference proteome</keyword>
<name>A0A9W9LIT7_9EURO</name>
<organism evidence="1 2">
    <name type="scientific">Penicillium canariense</name>
    <dbReference type="NCBI Taxonomy" id="189055"/>
    <lineage>
        <taxon>Eukaryota</taxon>
        <taxon>Fungi</taxon>
        <taxon>Dikarya</taxon>
        <taxon>Ascomycota</taxon>
        <taxon>Pezizomycotina</taxon>
        <taxon>Eurotiomycetes</taxon>
        <taxon>Eurotiomycetidae</taxon>
        <taxon>Eurotiales</taxon>
        <taxon>Aspergillaceae</taxon>
        <taxon>Penicillium</taxon>
    </lineage>
</organism>
<reference evidence="1" key="2">
    <citation type="journal article" date="2023" name="IMA Fungus">
        <title>Comparative genomic study of the Penicillium genus elucidates a diverse pangenome and 15 lateral gene transfer events.</title>
        <authorList>
            <person name="Petersen C."/>
            <person name="Sorensen T."/>
            <person name="Nielsen M.R."/>
            <person name="Sondergaard T.E."/>
            <person name="Sorensen J.L."/>
            <person name="Fitzpatrick D.A."/>
            <person name="Frisvad J.C."/>
            <person name="Nielsen K.L."/>
        </authorList>
    </citation>
    <scope>NUCLEOTIDE SEQUENCE</scope>
    <source>
        <strain evidence="1">IBT 26290</strain>
    </source>
</reference>
<dbReference type="AlphaFoldDB" id="A0A9W9LIT7"/>
<evidence type="ECO:0000313" key="1">
    <source>
        <dbReference type="EMBL" id="KAJ5157407.1"/>
    </source>
</evidence>
<evidence type="ECO:0000313" key="2">
    <source>
        <dbReference type="Proteomes" id="UP001149163"/>
    </source>
</evidence>
<dbReference type="EMBL" id="JAPQKN010000006">
    <property type="protein sequence ID" value="KAJ5157407.1"/>
    <property type="molecule type" value="Genomic_DNA"/>
</dbReference>